<evidence type="ECO:0000256" key="7">
    <source>
        <dbReference type="ARBA" id="ARBA00040167"/>
    </source>
</evidence>
<proteinExistence type="inferred from homology"/>
<evidence type="ECO:0000259" key="10">
    <source>
        <dbReference type="Pfam" id="PF02602"/>
    </source>
</evidence>
<dbReference type="Gene3D" id="3.40.50.10090">
    <property type="match status" value="2"/>
</dbReference>
<evidence type="ECO:0000256" key="1">
    <source>
        <dbReference type="ARBA" id="ARBA00004772"/>
    </source>
</evidence>
<dbReference type="PANTHER" id="PTHR38042">
    <property type="entry name" value="UROPORPHYRINOGEN-III SYNTHASE, CHLOROPLASTIC"/>
    <property type="match status" value="1"/>
</dbReference>
<gene>
    <name evidence="11" type="ORF">RM531_01170</name>
</gene>
<comment type="function">
    <text evidence="6 9">Catalyzes cyclization of the linear tetrapyrrole, hydroxymethylbilane, to the macrocyclic uroporphyrinogen III.</text>
</comment>
<dbReference type="EC" id="4.2.1.75" evidence="3 9"/>
<dbReference type="CDD" id="cd06578">
    <property type="entry name" value="HemD"/>
    <property type="match status" value="1"/>
</dbReference>
<name>A0ABU3B3N9_9GAMM</name>
<evidence type="ECO:0000256" key="9">
    <source>
        <dbReference type="RuleBase" id="RU366031"/>
    </source>
</evidence>
<dbReference type="InterPro" id="IPR003754">
    <property type="entry name" value="4pyrrol_synth_uPrphyn_synth"/>
</dbReference>
<sequence>MNRLSGLRVWVTRPVAQAEALCDAIEAAGGHALRQPLLAIEAPTDPAGSDRGLNSAAGADDLIFTSANAVAGAWRLRPDFRPTGQLAAVGAATAAALRAATGRKVLAPTVDTTSEGLLALSRFDNPAGRRVMIIGGEGGRTTLADTLEQRGAEVGKVAVYRRQPVTPSRPRLQALVAEADVLVITSGEALTHLAAITPAALWPDLRARQLVVPSERVLKRAQDLGFNTMPLRPPRMDDAAILETLARCPAAGHGIGRGSA</sequence>
<comment type="caution">
    <text evidence="11">The sequence shown here is derived from an EMBL/GenBank/DDBJ whole genome shotgun (WGS) entry which is preliminary data.</text>
</comment>
<comment type="pathway">
    <text evidence="1 9">Porphyrin-containing compound metabolism; protoporphyrin-IX biosynthesis; coproporphyrinogen-III from 5-aminolevulinate: step 3/4.</text>
</comment>
<evidence type="ECO:0000313" key="12">
    <source>
        <dbReference type="Proteomes" id="UP001259982"/>
    </source>
</evidence>
<accession>A0ABU3B3N9</accession>
<keyword evidence="12" id="KW-1185">Reference proteome</keyword>
<evidence type="ECO:0000256" key="5">
    <source>
        <dbReference type="ARBA" id="ARBA00023244"/>
    </source>
</evidence>
<dbReference type="InterPro" id="IPR036108">
    <property type="entry name" value="4pyrrol_syn_uPrphyn_synt_sf"/>
</dbReference>
<dbReference type="PANTHER" id="PTHR38042:SF1">
    <property type="entry name" value="UROPORPHYRINOGEN-III SYNTHASE, CHLOROPLASTIC"/>
    <property type="match status" value="1"/>
</dbReference>
<evidence type="ECO:0000256" key="4">
    <source>
        <dbReference type="ARBA" id="ARBA00023239"/>
    </source>
</evidence>
<keyword evidence="5 9" id="KW-0627">Porphyrin biosynthesis</keyword>
<protein>
    <recommendedName>
        <fullName evidence="7 9">Uroporphyrinogen-III synthase</fullName>
        <ecNumber evidence="3 9">4.2.1.75</ecNumber>
    </recommendedName>
</protein>
<dbReference type="InterPro" id="IPR039793">
    <property type="entry name" value="UROS/Hem4"/>
</dbReference>
<dbReference type="SUPFAM" id="SSF69618">
    <property type="entry name" value="HemD-like"/>
    <property type="match status" value="1"/>
</dbReference>
<feature type="domain" description="Tetrapyrrole biosynthesis uroporphyrinogen III synthase" evidence="10">
    <location>
        <begin position="22"/>
        <end position="228"/>
    </location>
</feature>
<dbReference type="EMBL" id="JAVRHY010000001">
    <property type="protein sequence ID" value="MDT0617076.1"/>
    <property type="molecule type" value="Genomic_DNA"/>
</dbReference>
<evidence type="ECO:0000256" key="3">
    <source>
        <dbReference type="ARBA" id="ARBA00013109"/>
    </source>
</evidence>
<evidence type="ECO:0000313" key="11">
    <source>
        <dbReference type="EMBL" id="MDT0617076.1"/>
    </source>
</evidence>
<dbReference type="GO" id="GO:0004852">
    <property type="term" value="F:uroporphyrinogen-III synthase activity"/>
    <property type="evidence" value="ECO:0007669"/>
    <property type="project" value="UniProtKB-EC"/>
</dbReference>
<reference evidence="11 12" key="1">
    <citation type="submission" date="2023-09" db="EMBL/GenBank/DDBJ databases">
        <authorList>
            <person name="Rey-Velasco X."/>
        </authorList>
    </citation>
    <scope>NUCLEOTIDE SEQUENCE [LARGE SCALE GENOMIC DNA]</scope>
    <source>
        <strain evidence="11 12">P385</strain>
    </source>
</reference>
<dbReference type="RefSeq" id="WP_311656663.1">
    <property type="nucleotide sequence ID" value="NZ_JAVRHY010000001.1"/>
</dbReference>
<keyword evidence="4 9" id="KW-0456">Lyase</keyword>
<evidence type="ECO:0000256" key="2">
    <source>
        <dbReference type="ARBA" id="ARBA00008133"/>
    </source>
</evidence>
<evidence type="ECO:0000256" key="8">
    <source>
        <dbReference type="ARBA" id="ARBA00048617"/>
    </source>
</evidence>
<comment type="similarity">
    <text evidence="2 9">Belongs to the uroporphyrinogen-III synthase family.</text>
</comment>
<evidence type="ECO:0000256" key="6">
    <source>
        <dbReference type="ARBA" id="ARBA00037589"/>
    </source>
</evidence>
<comment type="catalytic activity">
    <reaction evidence="8 9">
        <text>hydroxymethylbilane = uroporphyrinogen III + H2O</text>
        <dbReference type="Rhea" id="RHEA:18965"/>
        <dbReference type="ChEBI" id="CHEBI:15377"/>
        <dbReference type="ChEBI" id="CHEBI:57308"/>
        <dbReference type="ChEBI" id="CHEBI:57845"/>
        <dbReference type="EC" id="4.2.1.75"/>
    </reaction>
</comment>
<organism evidence="11 12">
    <name type="scientific">Spectribacter acetivorans</name>
    <dbReference type="NCBI Taxonomy" id="3075603"/>
    <lineage>
        <taxon>Bacteria</taxon>
        <taxon>Pseudomonadati</taxon>
        <taxon>Pseudomonadota</taxon>
        <taxon>Gammaproteobacteria</taxon>
        <taxon>Salinisphaerales</taxon>
        <taxon>Salinisphaeraceae</taxon>
        <taxon>Spectribacter</taxon>
    </lineage>
</organism>
<dbReference type="Pfam" id="PF02602">
    <property type="entry name" value="HEM4"/>
    <property type="match status" value="1"/>
</dbReference>
<dbReference type="Proteomes" id="UP001259982">
    <property type="component" value="Unassembled WGS sequence"/>
</dbReference>